<evidence type="ECO:0000313" key="3">
    <source>
        <dbReference type="Proteomes" id="UP000242700"/>
    </source>
</evidence>
<evidence type="ECO:0000256" key="1">
    <source>
        <dbReference type="SAM" id="Phobius"/>
    </source>
</evidence>
<reference evidence="3" key="1">
    <citation type="submission" date="2016-10" db="EMBL/GenBank/DDBJ databases">
        <authorList>
            <person name="Varghese N."/>
            <person name="Submissions S."/>
        </authorList>
    </citation>
    <scope>NUCLEOTIDE SEQUENCE [LARGE SCALE GENOMIC DNA]</scope>
    <source>
        <strain evidence="3">CGMCC 1.8911</strain>
    </source>
</reference>
<organism evidence="2 3">
    <name type="scientific">Jeotgalicoccus aerolatus</name>
    <dbReference type="NCBI Taxonomy" id="709510"/>
    <lineage>
        <taxon>Bacteria</taxon>
        <taxon>Bacillati</taxon>
        <taxon>Bacillota</taxon>
        <taxon>Bacilli</taxon>
        <taxon>Bacillales</taxon>
        <taxon>Staphylococcaceae</taxon>
        <taxon>Jeotgalicoccus</taxon>
    </lineage>
</organism>
<keyword evidence="1" id="KW-1133">Transmembrane helix</keyword>
<sequence>MKNLMNTNWFWIVLIGTVGTVLHLTTEFDATFLFGAIFVWIGTVFYHECGHWFFAKLRKMNLFMISSFVGMYMNHRWYFIIPTYISFGICGMYKPLKYGKMTKADGLWFISGGMIFNLIAVVVLITIKAIFNIDYSLYNFAILMNALILISTAIPTKGNDGGRVLALLRGNTQELTVFNSMNYLYDPEVKAEEILEDVEINHNQDIMAGLARNIALIEINSERKEDFKNIYEKEFSDIEKGNEKVAHAFQMLYKYADGKELESSEIEVFNEQESVYIIPFSKIYNFFKSGDKRLLEEFKEHISYFPSQREDKVFKRALEEF</sequence>
<accession>A0A1G8YEI5</accession>
<name>A0A1G8YEI5_9STAP</name>
<proteinExistence type="predicted"/>
<keyword evidence="1" id="KW-0812">Transmembrane</keyword>
<evidence type="ECO:0000313" key="2">
    <source>
        <dbReference type="EMBL" id="SDK01087.1"/>
    </source>
</evidence>
<feature type="transmembrane region" description="Helical" evidence="1">
    <location>
        <begin position="9"/>
        <end position="26"/>
    </location>
</feature>
<dbReference type="RefSeq" id="WP_092596302.1">
    <property type="nucleotide sequence ID" value="NZ_FNFI01000004.1"/>
</dbReference>
<feature type="transmembrane region" description="Helical" evidence="1">
    <location>
        <begin position="76"/>
        <end position="94"/>
    </location>
</feature>
<dbReference type="EMBL" id="FNFI01000004">
    <property type="protein sequence ID" value="SDK01087.1"/>
    <property type="molecule type" value="Genomic_DNA"/>
</dbReference>
<evidence type="ECO:0008006" key="4">
    <source>
        <dbReference type="Google" id="ProtNLM"/>
    </source>
</evidence>
<feature type="transmembrane region" description="Helical" evidence="1">
    <location>
        <begin position="32"/>
        <end position="55"/>
    </location>
</feature>
<keyword evidence="1" id="KW-0472">Membrane</keyword>
<feature type="transmembrane region" description="Helical" evidence="1">
    <location>
        <begin position="137"/>
        <end position="154"/>
    </location>
</feature>
<dbReference type="Proteomes" id="UP000242700">
    <property type="component" value="Unassembled WGS sequence"/>
</dbReference>
<feature type="transmembrane region" description="Helical" evidence="1">
    <location>
        <begin position="106"/>
        <end position="125"/>
    </location>
</feature>
<dbReference type="OrthoDB" id="2417242at2"/>
<gene>
    <name evidence="2" type="ORF">SAMN05216187_10481</name>
</gene>
<protein>
    <recommendedName>
        <fullName evidence="4">Peptidase family M50</fullName>
    </recommendedName>
</protein>
<dbReference type="AlphaFoldDB" id="A0A1G8YEI5"/>